<dbReference type="InterPro" id="IPR050377">
    <property type="entry name" value="Radical_SAM_PqqE_MftC-like"/>
</dbReference>
<sequence length="385" mass="43838">MGIPLIQKYRIGRYILSKRLKGERRYPLVLMLEPLFQCNLACAGCGKIDYPSEILRKRLSVEQALGAVDECNAPVVSIPGGEPLIHKEMPRIVEGIIARKKFVYLCTNAILLAKKLDDYRPSPYLTFSVHLDGNRERHDESVCQEGVFDKAVAAIRKARDRGFRVNINCTLFQGEDPAAVADFFDFVTELGVEGITVSPGYSYERAPRDDVFLARSQSKHLFREVFRRGYRRRRRWPLSHSALFLDFLAGNQTYECTPWSNPTYNVFGWQRPCYLLADEGYAATFKELMEETDWERYGTGRNPKCDNCMAHCGYEGSAVADTLLHPWKALGVSLRGPRTRGPMAPEVPIRYIREEFAARADEVRIPVERITQSESRAAVRSGAQR</sequence>
<comment type="cofactor">
    <cofactor evidence="1">
        <name>[4Fe-4S] cluster</name>
        <dbReference type="ChEBI" id="CHEBI:49883"/>
    </cofactor>
</comment>
<dbReference type="STRING" id="314278.NB231_11714"/>
<accession>A4BPA0</accession>
<evidence type="ECO:0000256" key="4">
    <source>
        <dbReference type="ARBA" id="ARBA00023004"/>
    </source>
</evidence>
<dbReference type="GO" id="GO:0051536">
    <property type="term" value="F:iron-sulfur cluster binding"/>
    <property type="evidence" value="ECO:0007669"/>
    <property type="project" value="UniProtKB-KW"/>
</dbReference>
<dbReference type="NCBIfam" id="TIGR03470">
    <property type="entry name" value="HpnH"/>
    <property type="match status" value="1"/>
</dbReference>
<dbReference type="InterPro" id="IPR022563">
    <property type="entry name" value="DUF3463"/>
</dbReference>
<dbReference type="eggNOG" id="COG0535">
    <property type="taxonomic scope" value="Bacteria"/>
</dbReference>
<evidence type="ECO:0000256" key="1">
    <source>
        <dbReference type="ARBA" id="ARBA00001966"/>
    </source>
</evidence>
<dbReference type="AlphaFoldDB" id="A4BPA0"/>
<dbReference type="SFLD" id="SFLDF00397">
    <property type="entry name" value="adenosyl-hopene_transferase"/>
    <property type="match status" value="1"/>
</dbReference>
<dbReference type="Pfam" id="PF11946">
    <property type="entry name" value="DUF3463"/>
    <property type="match status" value="1"/>
</dbReference>
<keyword evidence="2" id="KW-0949">S-adenosyl-L-methionine</keyword>
<dbReference type="PROSITE" id="PS51918">
    <property type="entry name" value="RADICAL_SAM"/>
    <property type="match status" value="1"/>
</dbReference>
<dbReference type="OrthoDB" id="9792276at2"/>
<dbReference type="SUPFAM" id="SSF102114">
    <property type="entry name" value="Radical SAM enzymes"/>
    <property type="match status" value="1"/>
</dbReference>
<dbReference type="RefSeq" id="WP_005002723.1">
    <property type="nucleotide sequence ID" value="NZ_CH672427.1"/>
</dbReference>
<dbReference type="PANTHER" id="PTHR11228:SF22">
    <property type="entry name" value="PEPTIDE BIOSYNTHESIS PROTEIN YYDG-RELATED"/>
    <property type="match status" value="1"/>
</dbReference>
<dbReference type="HOGENOM" id="CLU_052502_0_0_6"/>
<keyword evidence="3" id="KW-0479">Metal-binding</keyword>
<evidence type="ECO:0000259" key="6">
    <source>
        <dbReference type="PROSITE" id="PS51918"/>
    </source>
</evidence>
<evidence type="ECO:0000256" key="2">
    <source>
        <dbReference type="ARBA" id="ARBA00022691"/>
    </source>
</evidence>
<evidence type="ECO:0000256" key="5">
    <source>
        <dbReference type="ARBA" id="ARBA00023014"/>
    </source>
</evidence>
<dbReference type="Gene3D" id="3.20.20.70">
    <property type="entry name" value="Aldolase class I"/>
    <property type="match status" value="1"/>
</dbReference>
<dbReference type="InterPro" id="IPR007197">
    <property type="entry name" value="rSAM"/>
</dbReference>
<dbReference type="PANTHER" id="PTHR11228">
    <property type="entry name" value="RADICAL SAM DOMAIN PROTEIN"/>
    <property type="match status" value="1"/>
</dbReference>
<dbReference type="GO" id="GO:0046872">
    <property type="term" value="F:metal ion binding"/>
    <property type="evidence" value="ECO:0007669"/>
    <property type="project" value="UniProtKB-KW"/>
</dbReference>
<dbReference type="Pfam" id="PF04055">
    <property type="entry name" value="Radical_SAM"/>
    <property type="match status" value="1"/>
</dbReference>
<dbReference type="SFLD" id="SFLDS00029">
    <property type="entry name" value="Radical_SAM"/>
    <property type="match status" value="1"/>
</dbReference>
<reference evidence="7 8" key="1">
    <citation type="submission" date="2006-02" db="EMBL/GenBank/DDBJ databases">
        <authorList>
            <person name="Waterbury J."/>
            <person name="Ferriera S."/>
            <person name="Johnson J."/>
            <person name="Kravitz S."/>
            <person name="Halpern A."/>
            <person name="Remington K."/>
            <person name="Beeson K."/>
            <person name="Tran B."/>
            <person name="Rogers Y.-H."/>
            <person name="Friedman R."/>
            <person name="Venter J.C."/>
        </authorList>
    </citation>
    <scope>NUCLEOTIDE SEQUENCE [LARGE SCALE GENOMIC DNA]</scope>
    <source>
        <strain evidence="7 8">Nb-231</strain>
    </source>
</reference>
<dbReference type="InterPro" id="IPR013785">
    <property type="entry name" value="Aldolase_TIM"/>
</dbReference>
<proteinExistence type="predicted"/>
<keyword evidence="8" id="KW-1185">Reference proteome</keyword>
<name>A4BPA0_9GAMM</name>
<dbReference type="SFLD" id="SFLDG01067">
    <property type="entry name" value="SPASM/twitch_domain_containing"/>
    <property type="match status" value="1"/>
</dbReference>
<dbReference type="GO" id="GO:0003824">
    <property type="term" value="F:catalytic activity"/>
    <property type="evidence" value="ECO:0007669"/>
    <property type="project" value="InterPro"/>
</dbReference>
<evidence type="ECO:0000313" key="8">
    <source>
        <dbReference type="Proteomes" id="UP000003374"/>
    </source>
</evidence>
<dbReference type="CDD" id="cd01335">
    <property type="entry name" value="Radical_SAM"/>
    <property type="match status" value="1"/>
</dbReference>
<feature type="domain" description="Radical SAM core" evidence="6">
    <location>
        <begin position="20"/>
        <end position="246"/>
    </location>
</feature>
<gene>
    <name evidence="7" type="ORF">NB231_11714</name>
</gene>
<dbReference type="EMBL" id="AAOF01000003">
    <property type="protein sequence ID" value="EAR22401.1"/>
    <property type="molecule type" value="Genomic_DNA"/>
</dbReference>
<evidence type="ECO:0000313" key="7">
    <source>
        <dbReference type="EMBL" id="EAR22401.1"/>
    </source>
</evidence>
<dbReference type="InterPro" id="IPR058240">
    <property type="entry name" value="rSAM_sf"/>
</dbReference>
<keyword evidence="4" id="KW-0408">Iron</keyword>
<organism evidence="7 8">
    <name type="scientific">Nitrococcus mobilis Nb-231</name>
    <dbReference type="NCBI Taxonomy" id="314278"/>
    <lineage>
        <taxon>Bacteria</taxon>
        <taxon>Pseudomonadati</taxon>
        <taxon>Pseudomonadota</taxon>
        <taxon>Gammaproteobacteria</taxon>
        <taxon>Chromatiales</taxon>
        <taxon>Ectothiorhodospiraceae</taxon>
        <taxon>Nitrococcus</taxon>
    </lineage>
</organism>
<evidence type="ECO:0000256" key="3">
    <source>
        <dbReference type="ARBA" id="ARBA00022723"/>
    </source>
</evidence>
<protein>
    <submittedName>
        <fullName evidence="7">Radical SAM domain Fe-S oxidoreductase</fullName>
    </submittedName>
</protein>
<comment type="caution">
    <text evidence="7">The sequence shown here is derived from an EMBL/GenBank/DDBJ whole genome shotgun (WGS) entry which is preliminary data.</text>
</comment>
<dbReference type="Proteomes" id="UP000003374">
    <property type="component" value="Unassembled WGS sequence"/>
</dbReference>
<keyword evidence="5" id="KW-0411">Iron-sulfur</keyword>
<dbReference type="InterPro" id="IPR017833">
    <property type="entry name" value="Hopanoid_synth-assoc_rSAM_HpnH"/>
</dbReference>